<organism evidence="2 3">
    <name type="scientific">Ambrosia artemisiifolia</name>
    <name type="common">Common ragweed</name>
    <dbReference type="NCBI Taxonomy" id="4212"/>
    <lineage>
        <taxon>Eukaryota</taxon>
        <taxon>Viridiplantae</taxon>
        <taxon>Streptophyta</taxon>
        <taxon>Embryophyta</taxon>
        <taxon>Tracheophyta</taxon>
        <taxon>Spermatophyta</taxon>
        <taxon>Magnoliopsida</taxon>
        <taxon>eudicotyledons</taxon>
        <taxon>Gunneridae</taxon>
        <taxon>Pentapetalae</taxon>
        <taxon>asterids</taxon>
        <taxon>campanulids</taxon>
        <taxon>Asterales</taxon>
        <taxon>Asteraceae</taxon>
        <taxon>Asteroideae</taxon>
        <taxon>Heliantheae alliance</taxon>
        <taxon>Heliantheae</taxon>
        <taxon>Ambrosia</taxon>
    </lineage>
</organism>
<evidence type="ECO:0000313" key="2">
    <source>
        <dbReference type="EMBL" id="KAI7747502.1"/>
    </source>
</evidence>
<dbReference type="EMBL" id="JAMZMK010006742">
    <property type="protein sequence ID" value="KAI7747502.1"/>
    <property type="molecule type" value="Genomic_DNA"/>
</dbReference>
<evidence type="ECO:0000313" key="3">
    <source>
        <dbReference type="Proteomes" id="UP001206925"/>
    </source>
</evidence>
<feature type="region of interest" description="Disordered" evidence="1">
    <location>
        <begin position="1"/>
        <end position="20"/>
    </location>
</feature>
<gene>
    <name evidence="2" type="ORF">M8C21_019608</name>
</gene>
<reference evidence="2" key="1">
    <citation type="submission" date="2022-06" db="EMBL/GenBank/DDBJ databases">
        <title>Uncovering the hologenomic basis of an extraordinary plant invasion.</title>
        <authorList>
            <person name="Bieker V.C."/>
            <person name="Martin M.D."/>
            <person name="Gilbert T."/>
            <person name="Hodgins K."/>
            <person name="Battlay P."/>
            <person name="Petersen B."/>
            <person name="Wilson J."/>
        </authorList>
    </citation>
    <scope>NUCLEOTIDE SEQUENCE</scope>
    <source>
        <strain evidence="2">AA19_3_7</strain>
        <tissue evidence="2">Leaf</tissue>
    </source>
</reference>
<proteinExistence type="predicted"/>
<keyword evidence="3" id="KW-1185">Reference proteome</keyword>
<name>A0AAD5CTQ2_AMBAR</name>
<evidence type="ECO:0000256" key="1">
    <source>
        <dbReference type="SAM" id="MobiDB-lite"/>
    </source>
</evidence>
<accession>A0AAD5CTQ2</accession>
<dbReference type="AlphaFoldDB" id="A0AAD5CTQ2"/>
<protein>
    <submittedName>
        <fullName evidence="2">Uncharacterized protein</fullName>
    </submittedName>
</protein>
<sequence>MMGASKLNTRLRGSRGKAGETNRRACYALSRLWVLGVIDVIVNDTLPVSGR</sequence>
<comment type="caution">
    <text evidence="2">The sequence shown here is derived from an EMBL/GenBank/DDBJ whole genome shotgun (WGS) entry which is preliminary data.</text>
</comment>
<dbReference type="Proteomes" id="UP001206925">
    <property type="component" value="Unassembled WGS sequence"/>
</dbReference>